<dbReference type="PANTHER" id="PTHR43798">
    <property type="entry name" value="MONOACYLGLYCEROL LIPASE"/>
    <property type="match status" value="1"/>
</dbReference>
<keyword evidence="3" id="KW-0378">Hydrolase</keyword>
<organism evidence="3 4">
    <name type="scientific">Skermanella cutis</name>
    <dbReference type="NCBI Taxonomy" id="2775420"/>
    <lineage>
        <taxon>Bacteria</taxon>
        <taxon>Pseudomonadati</taxon>
        <taxon>Pseudomonadota</taxon>
        <taxon>Alphaproteobacteria</taxon>
        <taxon>Rhodospirillales</taxon>
        <taxon>Azospirillaceae</taxon>
        <taxon>Skermanella</taxon>
    </lineage>
</organism>
<feature type="domain" description="AB hydrolase-1" evidence="2">
    <location>
        <begin position="51"/>
        <end position="294"/>
    </location>
</feature>
<keyword evidence="4" id="KW-1185">Reference proteome</keyword>
<dbReference type="InterPro" id="IPR029058">
    <property type="entry name" value="AB_hydrolase_fold"/>
</dbReference>
<reference evidence="3" key="1">
    <citation type="submission" date="2021-02" db="EMBL/GenBank/DDBJ databases">
        <title>Skermanella TT6 skin isolate.</title>
        <authorList>
            <person name="Lee K."/>
            <person name="Ganzorig M."/>
        </authorList>
    </citation>
    <scope>NUCLEOTIDE SEQUENCE</scope>
    <source>
        <strain evidence="3">TT6</strain>
    </source>
</reference>
<gene>
    <name evidence="3" type="ORF">IGS68_28785</name>
</gene>
<keyword evidence="3" id="KW-0614">Plasmid</keyword>
<evidence type="ECO:0000313" key="3">
    <source>
        <dbReference type="EMBL" id="QQP93143.1"/>
    </source>
</evidence>
<protein>
    <submittedName>
        <fullName evidence="3">Alpha/beta hydrolase</fullName>
    </submittedName>
</protein>
<evidence type="ECO:0000259" key="2">
    <source>
        <dbReference type="Pfam" id="PF12697"/>
    </source>
</evidence>
<dbReference type="InterPro" id="IPR050266">
    <property type="entry name" value="AB_hydrolase_sf"/>
</dbReference>
<feature type="chain" id="PRO_5046169586" evidence="1">
    <location>
        <begin position="28"/>
        <end position="303"/>
    </location>
</feature>
<dbReference type="RefSeq" id="WP_201082552.1">
    <property type="nucleotide sequence ID" value="NZ_CP067421.1"/>
</dbReference>
<geneLocation type="plasmid" evidence="3 4">
    <name>pTT6-1</name>
</geneLocation>
<dbReference type="Gene3D" id="3.40.50.1820">
    <property type="entry name" value="alpha/beta hydrolase"/>
    <property type="match status" value="1"/>
</dbReference>
<dbReference type="SUPFAM" id="SSF53474">
    <property type="entry name" value="alpha/beta-Hydrolases"/>
    <property type="match status" value="1"/>
</dbReference>
<dbReference type="EMBL" id="CP067421">
    <property type="protein sequence ID" value="QQP93143.1"/>
    <property type="molecule type" value="Genomic_DNA"/>
</dbReference>
<dbReference type="GO" id="GO:0016787">
    <property type="term" value="F:hydrolase activity"/>
    <property type="evidence" value="ECO:0007669"/>
    <property type="project" value="UniProtKB-KW"/>
</dbReference>
<name>A0ABX7BGD7_9PROT</name>
<feature type="signal peptide" evidence="1">
    <location>
        <begin position="1"/>
        <end position="27"/>
    </location>
</feature>
<accession>A0ABX7BGD7</accession>
<dbReference type="Proteomes" id="UP000595197">
    <property type="component" value="Plasmid pTT6-1"/>
</dbReference>
<evidence type="ECO:0000256" key="1">
    <source>
        <dbReference type="SAM" id="SignalP"/>
    </source>
</evidence>
<sequence length="303" mass="32817">MSMRRYRALGGAFLSLWISNVPLSASAQKMSSVEVNGVQVPYLEQGSGETVVFVHGTLSDLRAWAPISSKIAEKNRFIAYTQRYSGTEPWTDDGKDFSVATHADELVGLISSLGTGPVHLVGWSYGGTVATVAAVKNPSLVRSLVLYEPPLSTMMAPDAPETKKMVTERTELFSPVVQAAKAGDHVGASRMLVDRIFQIPPGGFDNKPEHLKTMWMDNARMIKLAFTAPPAPPITCDMLKNFKPPTLLLAGEETKAFFPIVIQAYQACMPNAELKVLRGVDHGGPVQDPAGFTAAVLGFLQKR</sequence>
<evidence type="ECO:0000313" key="4">
    <source>
        <dbReference type="Proteomes" id="UP000595197"/>
    </source>
</evidence>
<dbReference type="InterPro" id="IPR000073">
    <property type="entry name" value="AB_hydrolase_1"/>
</dbReference>
<keyword evidence="1" id="KW-0732">Signal</keyword>
<proteinExistence type="predicted"/>
<dbReference type="Pfam" id="PF12697">
    <property type="entry name" value="Abhydrolase_6"/>
    <property type="match status" value="1"/>
</dbReference>